<accession>A0AAV9HIC9</accession>
<reference evidence="2" key="1">
    <citation type="journal article" date="2023" name="Mol. Phylogenet. Evol.">
        <title>Genome-scale phylogeny and comparative genomics of the fungal order Sordariales.</title>
        <authorList>
            <person name="Hensen N."/>
            <person name="Bonometti L."/>
            <person name="Westerberg I."/>
            <person name="Brannstrom I.O."/>
            <person name="Guillou S."/>
            <person name="Cros-Aarteil S."/>
            <person name="Calhoun S."/>
            <person name="Haridas S."/>
            <person name="Kuo A."/>
            <person name="Mondo S."/>
            <person name="Pangilinan J."/>
            <person name="Riley R."/>
            <person name="LaButti K."/>
            <person name="Andreopoulos B."/>
            <person name="Lipzen A."/>
            <person name="Chen C."/>
            <person name="Yan M."/>
            <person name="Daum C."/>
            <person name="Ng V."/>
            <person name="Clum A."/>
            <person name="Steindorff A."/>
            <person name="Ohm R.A."/>
            <person name="Martin F."/>
            <person name="Silar P."/>
            <person name="Natvig D.O."/>
            <person name="Lalanne C."/>
            <person name="Gautier V."/>
            <person name="Ament-Velasquez S.L."/>
            <person name="Kruys A."/>
            <person name="Hutchinson M.I."/>
            <person name="Powell A.J."/>
            <person name="Barry K."/>
            <person name="Miller A.N."/>
            <person name="Grigoriev I.V."/>
            <person name="Debuchy R."/>
            <person name="Gladieux P."/>
            <person name="Hiltunen Thoren M."/>
            <person name="Johannesson H."/>
        </authorList>
    </citation>
    <scope>NUCLEOTIDE SEQUENCE</scope>
    <source>
        <strain evidence="2">PSN324</strain>
    </source>
</reference>
<reference evidence="2" key="2">
    <citation type="submission" date="2023-06" db="EMBL/GenBank/DDBJ databases">
        <authorList>
            <consortium name="Lawrence Berkeley National Laboratory"/>
            <person name="Mondo S.J."/>
            <person name="Hensen N."/>
            <person name="Bonometti L."/>
            <person name="Westerberg I."/>
            <person name="Brannstrom I.O."/>
            <person name="Guillou S."/>
            <person name="Cros-Aarteil S."/>
            <person name="Calhoun S."/>
            <person name="Haridas S."/>
            <person name="Kuo A."/>
            <person name="Pangilinan J."/>
            <person name="Riley R."/>
            <person name="Labutti K."/>
            <person name="Andreopoulos B."/>
            <person name="Lipzen A."/>
            <person name="Chen C."/>
            <person name="Yanf M."/>
            <person name="Daum C."/>
            <person name="Ng V."/>
            <person name="Clum A."/>
            <person name="Steindorff A."/>
            <person name="Ohm R."/>
            <person name="Martin F."/>
            <person name="Silar P."/>
            <person name="Natvig D."/>
            <person name="Lalanne C."/>
            <person name="Gautier V."/>
            <person name="Ament-Velasquez S.L."/>
            <person name="Kruys A."/>
            <person name="Hutchinson M.I."/>
            <person name="Powell A.J."/>
            <person name="Barry K."/>
            <person name="Miller A.N."/>
            <person name="Grigoriev I.V."/>
            <person name="Debuchy R."/>
            <person name="Gladieux P."/>
            <person name="Thoren M.H."/>
            <person name="Johannesson H."/>
        </authorList>
    </citation>
    <scope>NUCLEOTIDE SEQUENCE</scope>
    <source>
        <strain evidence="2">PSN324</strain>
    </source>
</reference>
<gene>
    <name evidence="2" type="ORF">QBC42DRAFT_298394</name>
</gene>
<evidence type="ECO:0000313" key="3">
    <source>
        <dbReference type="Proteomes" id="UP001321749"/>
    </source>
</evidence>
<dbReference type="Proteomes" id="UP001321749">
    <property type="component" value="Unassembled WGS sequence"/>
</dbReference>
<sequence>MPCSGDPAQKCDAGNRLNFYADRAAQNLATVGEFSHKGCWTDDVANWALKAVDYRTDGRELGGQSTPEPQCRFLCVGNSREWCGAANRLNVYTKRVAPTTSIILEPVTTATAAESAIVTEPPASSEEPTTTSEEPVTTEEPTITEEPTATEEPVTTVSDEPELTITSVESTTTTGKPVTTASEEPTTTSKQASATTSDEPATTTSEEAVSPLTQTISIARPRSGTSSRKVEYLNNDLATGTLSKIVSGLESGRMYEFKHYYWYATPTADVRLSQDVGSAGLDSDTTAALLQNKAVNIWTERTLTFVPNSSFQQLQISVSGL</sequence>
<organism evidence="2 3">
    <name type="scientific">Cladorrhinum samala</name>
    <dbReference type="NCBI Taxonomy" id="585594"/>
    <lineage>
        <taxon>Eukaryota</taxon>
        <taxon>Fungi</taxon>
        <taxon>Dikarya</taxon>
        <taxon>Ascomycota</taxon>
        <taxon>Pezizomycotina</taxon>
        <taxon>Sordariomycetes</taxon>
        <taxon>Sordariomycetidae</taxon>
        <taxon>Sordariales</taxon>
        <taxon>Podosporaceae</taxon>
        <taxon>Cladorrhinum</taxon>
    </lineage>
</organism>
<comment type="caution">
    <text evidence="2">The sequence shown here is derived from an EMBL/GenBank/DDBJ whole genome shotgun (WGS) entry which is preliminary data.</text>
</comment>
<keyword evidence="3" id="KW-1185">Reference proteome</keyword>
<feature type="compositionally biased region" description="Low complexity" evidence="1">
    <location>
        <begin position="118"/>
        <end position="174"/>
    </location>
</feature>
<feature type="region of interest" description="Disordered" evidence="1">
    <location>
        <begin position="118"/>
        <end position="213"/>
    </location>
</feature>
<protein>
    <submittedName>
        <fullName evidence="2">Uncharacterized protein</fullName>
    </submittedName>
</protein>
<dbReference type="EMBL" id="MU865007">
    <property type="protein sequence ID" value="KAK4460637.1"/>
    <property type="molecule type" value="Genomic_DNA"/>
</dbReference>
<evidence type="ECO:0000256" key="1">
    <source>
        <dbReference type="SAM" id="MobiDB-lite"/>
    </source>
</evidence>
<dbReference type="AlphaFoldDB" id="A0AAV9HIC9"/>
<evidence type="ECO:0000313" key="2">
    <source>
        <dbReference type="EMBL" id="KAK4460637.1"/>
    </source>
</evidence>
<name>A0AAV9HIC9_9PEZI</name>
<feature type="compositionally biased region" description="Polar residues" evidence="1">
    <location>
        <begin position="175"/>
        <end position="185"/>
    </location>
</feature>
<feature type="compositionally biased region" description="Low complexity" evidence="1">
    <location>
        <begin position="186"/>
        <end position="197"/>
    </location>
</feature>
<feature type="compositionally biased region" description="Polar residues" evidence="1">
    <location>
        <begin position="198"/>
        <end position="213"/>
    </location>
</feature>
<proteinExistence type="predicted"/>